<evidence type="ECO:0000313" key="3">
    <source>
        <dbReference type="Proteomes" id="UP000799766"/>
    </source>
</evidence>
<feature type="compositionally biased region" description="Basic residues" evidence="1">
    <location>
        <begin position="67"/>
        <end position="76"/>
    </location>
</feature>
<feature type="region of interest" description="Disordered" evidence="1">
    <location>
        <begin position="103"/>
        <end position="125"/>
    </location>
</feature>
<protein>
    <submittedName>
        <fullName evidence="2">Uncharacterized protein</fullName>
    </submittedName>
</protein>
<evidence type="ECO:0000313" key="2">
    <source>
        <dbReference type="EMBL" id="KAF2454917.1"/>
    </source>
</evidence>
<evidence type="ECO:0000256" key="1">
    <source>
        <dbReference type="SAM" id="MobiDB-lite"/>
    </source>
</evidence>
<organism evidence="2 3">
    <name type="scientific">Lineolata rhizophorae</name>
    <dbReference type="NCBI Taxonomy" id="578093"/>
    <lineage>
        <taxon>Eukaryota</taxon>
        <taxon>Fungi</taxon>
        <taxon>Dikarya</taxon>
        <taxon>Ascomycota</taxon>
        <taxon>Pezizomycotina</taxon>
        <taxon>Dothideomycetes</taxon>
        <taxon>Dothideomycetes incertae sedis</taxon>
        <taxon>Lineolatales</taxon>
        <taxon>Lineolataceae</taxon>
        <taxon>Lineolata</taxon>
    </lineage>
</organism>
<dbReference type="AlphaFoldDB" id="A0A6A6NTT3"/>
<gene>
    <name evidence="2" type="ORF">BDY21DRAFT_373786</name>
</gene>
<proteinExistence type="predicted"/>
<dbReference type="EMBL" id="MU001689">
    <property type="protein sequence ID" value="KAF2454917.1"/>
    <property type="molecule type" value="Genomic_DNA"/>
</dbReference>
<feature type="region of interest" description="Disordered" evidence="1">
    <location>
        <begin position="23"/>
        <end position="76"/>
    </location>
</feature>
<keyword evidence="3" id="KW-1185">Reference proteome</keyword>
<dbReference type="Proteomes" id="UP000799766">
    <property type="component" value="Unassembled WGS sequence"/>
</dbReference>
<sequence length="125" mass="13654">MPLRSRSPFLSLTNPLRSSLRIARADRPASYRPPHSITSAASFRSSAVRRESAQPSSAPQKPTPSKAKPRVGPHHQRPSLWPFLVIIGAGTLAFRALVEKRRGTAPPNQQFSHMGPSAGKKVDEI</sequence>
<reference evidence="2" key="1">
    <citation type="journal article" date="2020" name="Stud. Mycol.">
        <title>101 Dothideomycetes genomes: a test case for predicting lifestyles and emergence of pathogens.</title>
        <authorList>
            <person name="Haridas S."/>
            <person name="Albert R."/>
            <person name="Binder M."/>
            <person name="Bloem J."/>
            <person name="Labutti K."/>
            <person name="Salamov A."/>
            <person name="Andreopoulos B."/>
            <person name="Baker S."/>
            <person name="Barry K."/>
            <person name="Bills G."/>
            <person name="Bluhm B."/>
            <person name="Cannon C."/>
            <person name="Castanera R."/>
            <person name="Culley D."/>
            <person name="Daum C."/>
            <person name="Ezra D."/>
            <person name="Gonzalez J."/>
            <person name="Henrissat B."/>
            <person name="Kuo A."/>
            <person name="Liang C."/>
            <person name="Lipzen A."/>
            <person name="Lutzoni F."/>
            <person name="Magnuson J."/>
            <person name="Mondo S."/>
            <person name="Nolan M."/>
            <person name="Ohm R."/>
            <person name="Pangilinan J."/>
            <person name="Park H.-J."/>
            <person name="Ramirez L."/>
            <person name="Alfaro M."/>
            <person name="Sun H."/>
            <person name="Tritt A."/>
            <person name="Yoshinaga Y."/>
            <person name="Zwiers L.-H."/>
            <person name="Turgeon B."/>
            <person name="Goodwin S."/>
            <person name="Spatafora J."/>
            <person name="Crous P."/>
            <person name="Grigoriev I."/>
        </authorList>
    </citation>
    <scope>NUCLEOTIDE SEQUENCE</scope>
    <source>
        <strain evidence="2">ATCC 16933</strain>
    </source>
</reference>
<accession>A0A6A6NTT3</accession>
<name>A0A6A6NTT3_9PEZI</name>